<dbReference type="Pfam" id="PF18895">
    <property type="entry name" value="T4SS_pilin"/>
    <property type="match status" value="1"/>
</dbReference>
<keyword evidence="1" id="KW-0812">Transmembrane</keyword>
<reference evidence="2 3" key="1">
    <citation type="journal article" date="2015" name="Nature">
        <title>rRNA introns, odd ribosomes, and small enigmatic genomes across a large radiation of phyla.</title>
        <authorList>
            <person name="Brown C.T."/>
            <person name="Hug L.A."/>
            <person name="Thomas B.C."/>
            <person name="Sharon I."/>
            <person name="Castelle C.J."/>
            <person name="Singh A."/>
            <person name="Wilkins M.J."/>
            <person name="Williams K.H."/>
            <person name="Banfield J.F."/>
        </authorList>
    </citation>
    <scope>NUCLEOTIDE SEQUENCE [LARGE SCALE GENOMIC DNA]</scope>
</reference>
<dbReference type="EMBL" id="LBTI01000068">
    <property type="protein sequence ID" value="KKQ35930.1"/>
    <property type="molecule type" value="Genomic_DNA"/>
</dbReference>
<keyword evidence="1" id="KW-1133">Transmembrane helix</keyword>
<keyword evidence="1" id="KW-0472">Membrane</keyword>
<accession>A0A0G0HBK5</accession>
<comment type="caution">
    <text evidence="2">The sequence shown here is derived from an EMBL/GenBank/DDBJ whole genome shotgun (WGS) entry which is preliminary data.</text>
</comment>
<dbReference type="Proteomes" id="UP000034591">
    <property type="component" value="Unassembled WGS sequence"/>
</dbReference>
<evidence type="ECO:0000313" key="3">
    <source>
        <dbReference type="Proteomes" id="UP000034591"/>
    </source>
</evidence>
<dbReference type="AlphaFoldDB" id="A0A0G0HBK5"/>
<dbReference type="STRING" id="1618545.US53_C0068G0006"/>
<proteinExistence type="predicted"/>
<sequence>MIYTLLAQTNLNLKPGGQFGNLGNITIAGLVSALIVLVLIVAALIFFFMLIWGGVKYITSGGDKGQAESARSTITAALIGLVIVFAAWAIITLVNAFFGIDILQLNIPTANGG</sequence>
<evidence type="ECO:0000313" key="2">
    <source>
        <dbReference type="EMBL" id="KKQ35930.1"/>
    </source>
</evidence>
<feature type="transmembrane region" description="Helical" evidence="1">
    <location>
        <begin position="73"/>
        <end position="98"/>
    </location>
</feature>
<dbReference type="InterPro" id="IPR043993">
    <property type="entry name" value="T4SS_pilin"/>
</dbReference>
<protein>
    <recommendedName>
        <fullName evidence="4">Integral membrane protein</fullName>
    </recommendedName>
</protein>
<evidence type="ECO:0008006" key="4">
    <source>
        <dbReference type="Google" id="ProtNLM"/>
    </source>
</evidence>
<gene>
    <name evidence="2" type="ORF">US53_C0068G0006</name>
</gene>
<feature type="transmembrane region" description="Helical" evidence="1">
    <location>
        <begin position="25"/>
        <end position="52"/>
    </location>
</feature>
<name>A0A0G0HBK5_9BACT</name>
<organism evidence="2 3">
    <name type="scientific">Candidatus Woesebacteria bacterium GW2011_GWA1_37_7</name>
    <dbReference type="NCBI Taxonomy" id="1618545"/>
    <lineage>
        <taxon>Bacteria</taxon>
        <taxon>Candidatus Woeseibacteriota</taxon>
    </lineage>
</organism>
<evidence type="ECO:0000256" key="1">
    <source>
        <dbReference type="SAM" id="Phobius"/>
    </source>
</evidence>